<dbReference type="HOGENOM" id="CLU_2760723_0_0_1"/>
<name>T1GB44_MEGSC</name>
<reference evidence="1" key="2">
    <citation type="submission" date="2015-06" db="UniProtKB">
        <authorList>
            <consortium name="EnsemblMetazoa"/>
        </authorList>
    </citation>
    <scope>IDENTIFICATION</scope>
</reference>
<evidence type="ECO:0000313" key="1">
    <source>
        <dbReference type="EnsemblMetazoa" id="MESCA000465-PA"/>
    </source>
</evidence>
<dbReference type="EMBL" id="CAQQ02163913">
    <property type="status" value="NOT_ANNOTATED_CDS"/>
    <property type="molecule type" value="Genomic_DNA"/>
</dbReference>
<keyword evidence="2" id="KW-1185">Reference proteome</keyword>
<dbReference type="EMBL" id="CAQQ02163912">
    <property type="status" value="NOT_ANNOTATED_CDS"/>
    <property type="molecule type" value="Genomic_DNA"/>
</dbReference>
<protein>
    <submittedName>
        <fullName evidence="1">Uncharacterized protein</fullName>
    </submittedName>
</protein>
<dbReference type="EnsemblMetazoa" id="MESCA000465-RA">
    <property type="protein sequence ID" value="MESCA000465-PA"/>
    <property type="gene ID" value="MESCA000465"/>
</dbReference>
<accession>T1GB44</accession>
<dbReference type="EMBL" id="CAQQ02163914">
    <property type="status" value="NOT_ANNOTATED_CDS"/>
    <property type="molecule type" value="Genomic_DNA"/>
</dbReference>
<dbReference type="Proteomes" id="UP000015102">
    <property type="component" value="Unassembled WGS sequence"/>
</dbReference>
<evidence type="ECO:0000313" key="2">
    <source>
        <dbReference type="Proteomes" id="UP000015102"/>
    </source>
</evidence>
<proteinExistence type="predicted"/>
<reference evidence="2" key="1">
    <citation type="submission" date="2013-02" db="EMBL/GenBank/DDBJ databases">
        <authorList>
            <person name="Hughes D."/>
        </authorList>
    </citation>
    <scope>NUCLEOTIDE SEQUENCE</scope>
    <source>
        <strain>Durham</strain>
        <strain evidence="2">NC isolate 2 -- Noor lab</strain>
    </source>
</reference>
<organism evidence="1 2">
    <name type="scientific">Megaselia scalaris</name>
    <name type="common">Humpbacked fly</name>
    <name type="synonym">Phora scalaris</name>
    <dbReference type="NCBI Taxonomy" id="36166"/>
    <lineage>
        <taxon>Eukaryota</taxon>
        <taxon>Metazoa</taxon>
        <taxon>Ecdysozoa</taxon>
        <taxon>Arthropoda</taxon>
        <taxon>Hexapoda</taxon>
        <taxon>Insecta</taxon>
        <taxon>Pterygota</taxon>
        <taxon>Neoptera</taxon>
        <taxon>Endopterygota</taxon>
        <taxon>Diptera</taxon>
        <taxon>Brachycera</taxon>
        <taxon>Muscomorpha</taxon>
        <taxon>Platypezoidea</taxon>
        <taxon>Phoridae</taxon>
        <taxon>Megaseliini</taxon>
        <taxon>Megaselia</taxon>
    </lineage>
</organism>
<dbReference type="AlphaFoldDB" id="T1GB44"/>
<sequence>MFLIHQVKSKFGLGGFYDEFYGKQVLVITELLKATNDISLKPLTNEMLNTETLSPLENADHSQKPYVSTY</sequence>